<dbReference type="GeneID" id="79265758"/>
<dbReference type="EMBL" id="JBHTAP010000001">
    <property type="protein sequence ID" value="MFC7234095.1"/>
    <property type="molecule type" value="Genomic_DNA"/>
</dbReference>
<dbReference type="InterPro" id="IPR012859">
    <property type="entry name" value="Pilin_N_archaeal"/>
</dbReference>
<evidence type="ECO:0000313" key="3">
    <source>
        <dbReference type="EMBL" id="MFC7234095.1"/>
    </source>
</evidence>
<keyword evidence="1" id="KW-0812">Transmembrane</keyword>
<organism evidence="3 4">
    <name type="scientific">Halosegnis marinus</name>
    <dbReference type="NCBI Taxonomy" id="3034023"/>
    <lineage>
        <taxon>Archaea</taxon>
        <taxon>Methanobacteriati</taxon>
        <taxon>Methanobacteriota</taxon>
        <taxon>Stenosarchaea group</taxon>
        <taxon>Halobacteria</taxon>
        <taxon>Halobacteriales</taxon>
        <taxon>Natronomonadaceae</taxon>
        <taxon>Halosegnis</taxon>
    </lineage>
</organism>
<comment type="caution">
    <text evidence="3">The sequence shown here is derived from an EMBL/GenBank/DDBJ whole genome shotgun (WGS) entry which is preliminary data.</text>
</comment>
<dbReference type="RefSeq" id="WP_276235093.1">
    <property type="nucleotide sequence ID" value="NZ_CP119802.1"/>
</dbReference>
<evidence type="ECO:0000256" key="1">
    <source>
        <dbReference type="SAM" id="Phobius"/>
    </source>
</evidence>
<reference evidence="3 4" key="1">
    <citation type="journal article" date="2019" name="Int. J. Syst. Evol. Microbiol.">
        <title>The Global Catalogue of Microorganisms (GCM) 10K type strain sequencing project: providing services to taxonomists for standard genome sequencing and annotation.</title>
        <authorList>
            <consortium name="The Broad Institute Genomics Platform"/>
            <consortium name="The Broad Institute Genome Sequencing Center for Infectious Disease"/>
            <person name="Wu L."/>
            <person name="Ma J."/>
        </authorList>
    </citation>
    <scope>NUCLEOTIDE SEQUENCE [LARGE SCALE GENOMIC DNA]</scope>
    <source>
        <strain evidence="3 4">DT85</strain>
    </source>
</reference>
<dbReference type="PANTHER" id="PTHR38138:SF1">
    <property type="entry name" value="ARCHAEAL TYPE IV PILIN N-TERMINAL DOMAIN-CONTAINING PROTEIN"/>
    <property type="match status" value="1"/>
</dbReference>
<feature type="transmembrane region" description="Helical" evidence="1">
    <location>
        <begin position="12"/>
        <end position="40"/>
    </location>
</feature>
<keyword evidence="4" id="KW-1185">Reference proteome</keyword>
<gene>
    <name evidence="3" type="ORF">ACFQJ4_02065</name>
</gene>
<evidence type="ECO:0000313" key="4">
    <source>
        <dbReference type="Proteomes" id="UP001596398"/>
    </source>
</evidence>
<feature type="domain" description="Archaeal Type IV pilin N-terminal" evidence="2">
    <location>
        <begin position="11"/>
        <end position="92"/>
    </location>
</feature>
<dbReference type="AlphaFoldDB" id="A0ABD5ZL96"/>
<dbReference type="Proteomes" id="UP001596398">
    <property type="component" value="Unassembled WGS sequence"/>
</dbReference>
<keyword evidence="1" id="KW-1133">Transmembrane helix</keyword>
<protein>
    <submittedName>
        <fullName evidence="3">Type IV pilin N-terminal domain-containing protein</fullName>
    </submittedName>
</protein>
<dbReference type="NCBIfam" id="TIGR02537">
    <property type="entry name" value="arch_flag_Nterm"/>
    <property type="match status" value="1"/>
</dbReference>
<dbReference type="PANTHER" id="PTHR38138">
    <property type="entry name" value="VNG6441H"/>
    <property type="match status" value="1"/>
</dbReference>
<name>A0ABD5ZL96_9EURY</name>
<evidence type="ECO:0000259" key="2">
    <source>
        <dbReference type="Pfam" id="PF07790"/>
    </source>
</evidence>
<dbReference type="InterPro" id="IPR013373">
    <property type="entry name" value="Flagellin/pilin_N_arc"/>
</dbReference>
<sequence>MDLKQLFSEEDAVSPVIGVILMVAITVILAAVIGTFVLGLGDQVQSSAPNANFQFQYEDTNLNGTATIETTVTHNGGQDVDSSAVEVQIGGETAYATQVASNEIQTTDGFTGTLSTGSTASFNATNAGSPAANAKVVDSAGTFTNGFTAISGGDTVRVIWTSPNGGSSNTIGSSTVPN</sequence>
<proteinExistence type="predicted"/>
<accession>A0ABD5ZL96</accession>
<keyword evidence="1" id="KW-0472">Membrane</keyword>
<dbReference type="Pfam" id="PF07790">
    <property type="entry name" value="Pilin_N"/>
    <property type="match status" value="1"/>
</dbReference>